<dbReference type="EMBL" id="MLAK01000622">
    <property type="protein sequence ID" value="OHT10073.1"/>
    <property type="molecule type" value="Genomic_DNA"/>
</dbReference>
<keyword evidence="4" id="KW-0067">ATP-binding</keyword>
<evidence type="ECO:0000256" key="5">
    <source>
        <dbReference type="SAM" id="MobiDB-lite"/>
    </source>
</evidence>
<evidence type="ECO:0000313" key="8">
    <source>
        <dbReference type="Proteomes" id="UP000179807"/>
    </source>
</evidence>
<keyword evidence="3 7" id="KW-0418">Kinase</keyword>
<dbReference type="InterPro" id="IPR008266">
    <property type="entry name" value="Tyr_kinase_AS"/>
</dbReference>
<dbReference type="Proteomes" id="UP000179807">
    <property type="component" value="Unassembled WGS sequence"/>
</dbReference>
<accession>A0A1J4KF40</accession>
<evidence type="ECO:0000256" key="2">
    <source>
        <dbReference type="ARBA" id="ARBA00022741"/>
    </source>
</evidence>
<evidence type="ECO:0000259" key="6">
    <source>
        <dbReference type="PROSITE" id="PS50011"/>
    </source>
</evidence>
<proteinExistence type="predicted"/>
<dbReference type="VEuPathDB" id="TrichDB:TRFO_20808"/>
<keyword evidence="2" id="KW-0547">Nucleotide-binding</keyword>
<feature type="compositionally biased region" description="Polar residues" evidence="5">
    <location>
        <begin position="131"/>
        <end position="147"/>
    </location>
</feature>
<keyword evidence="1" id="KW-0808">Transferase</keyword>
<dbReference type="InterPro" id="IPR000719">
    <property type="entry name" value="Prot_kinase_dom"/>
</dbReference>
<evidence type="ECO:0000256" key="1">
    <source>
        <dbReference type="ARBA" id="ARBA00022679"/>
    </source>
</evidence>
<dbReference type="SUPFAM" id="SSF56112">
    <property type="entry name" value="Protein kinase-like (PK-like)"/>
    <property type="match status" value="1"/>
</dbReference>
<sequence>MSGIPVPEFDLDDDEEDYSLAFHVSPPQFAPLDFIANQLAVFGFSNYGNGAPIKCTSNSMVYSVTSMCDTMSIINRCQNGFNLNHASLMDGCQTSPDESGQIYDQNFTVKPFYQKYDVNYGQKFHSYGQISDAENSDKNSNNLNSTINHRRYSSGEDSCVNQIVYAMKITTNRTRIFHEYENSKMIPYSPYIVQTYDIFDGGNLVMLQMEICHLGDILNRNLEEIEIWRLIHHIGSALDVLHNNGFMHMDVSPSNILLTDKHIFKLGDFGTLVREGEFDTGCEGAGPYVSPEALLFPGNEITGRIYVTAKTDIFSLGLVLLELATGTFAPRGGDPAYSRIRSDELKMGEEQYSIGARGHQPVSQALVDLINSMIACNPDDRPSARQIAAHPWARGAAGLY</sequence>
<feature type="region of interest" description="Disordered" evidence="5">
    <location>
        <begin position="131"/>
        <end position="153"/>
    </location>
</feature>
<dbReference type="PROSITE" id="PS50011">
    <property type="entry name" value="PROTEIN_KINASE_DOM"/>
    <property type="match status" value="1"/>
</dbReference>
<dbReference type="GO" id="GO:0004672">
    <property type="term" value="F:protein kinase activity"/>
    <property type="evidence" value="ECO:0007669"/>
    <property type="project" value="InterPro"/>
</dbReference>
<keyword evidence="8" id="KW-1185">Reference proteome</keyword>
<dbReference type="PANTHER" id="PTHR11042:SF189">
    <property type="entry name" value="PROTEIN KINASE DOMAIN-CONTAINING PROTEIN"/>
    <property type="match status" value="1"/>
</dbReference>
<gene>
    <name evidence="7" type="ORF">TRFO_20808</name>
</gene>
<dbReference type="OrthoDB" id="5337378at2759"/>
<name>A0A1J4KF40_9EUKA</name>
<dbReference type="AlphaFoldDB" id="A0A1J4KF40"/>
<evidence type="ECO:0000256" key="4">
    <source>
        <dbReference type="ARBA" id="ARBA00022840"/>
    </source>
</evidence>
<dbReference type="PROSITE" id="PS00109">
    <property type="entry name" value="PROTEIN_KINASE_TYR"/>
    <property type="match status" value="1"/>
</dbReference>
<dbReference type="Pfam" id="PF00069">
    <property type="entry name" value="Pkinase"/>
    <property type="match status" value="1"/>
</dbReference>
<comment type="caution">
    <text evidence="7">The sequence shown here is derived from an EMBL/GenBank/DDBJ whole genome shotgun (WGS) entry which is preliminary data.</text>
</comment>
<dbReference type="RefSeq" id="XP_068363209.1">
    <property type="nucleotide sequence ID" value="XM_068501595.1"/>
</dbReference>
<evidence type="ECO:0000256" key="3">
    <source>
        <dbReference type="ARBA" id="ARBA00022777"/>
    </source>
</evidence>
<dbReference type="GO" id="GO:0005737">
    <property type="term" value="C:cytoplasm"/>
    <property type="evidence" value="ECO:0007669"/>
    <property type="project" value="TreeGrafter"/>
</dbReference>
<organism evidence="7 8">
    <name type="scientific">Tritrichomonas foetus</name>
    <dbReference type="NCBI Taxonomy" id="1144522"/>
    <lineage>
        <taxon>Eukaryota</taxon>
        <taxon>Metamonada</taxon>
        <taxon>Parabasalia</taxon>
        <taxon>Tritrichomonadida</taxon>
        <taxon>Tritrichomonadidae</taxon>
        <taxon>Tritrichomonas</taxon>
    </lineage>
</organism>
<dbReference type="GO" id="GO:0005524">
    <property type="term" value="F:ATP binding"/>
    <property type="evidence" value="ECO:0007669"/>
    <property type="project" value="UniProtKB-KW"/>
</dbReference>
<dbReference type="GeneID" id="94836299"/>
<dbReference type="PANTHER" id="PTHR11042">
    <property type="entry name" value="EUKARYOTIC TRANSLATION INITIATION FACTOR 2-ALPHA KINASE EIF2-ALPHA KINASE -RELATED"/>
    <property type="match status" value="1"/>
</dbReference>
<dbReference type="InterPro" id="IPR050339">
    <property type="entry name" value="CC_SR_Kinase"/>
</dbReference>
<reference evidence="7" key="1">
    <citation type="submission" date="2016-10" db="EMBL/GenBank/DDBJ databases">
        <authorList>
            <person name="Benchimol M."/>
            <person name="Almeida L.G."/>
            <person name="Vasconcelos A.T."/>
            <person name="Perreira-Neves A."/>
            <person name="Rosa I.A."/>
            <person name="Tasca T."/>
            <person name="Bogo M.R."/>
            <person name="de Souza W."/>
        </authorList>
    </citation>
    <scope>NUCLEOTIDE SEQUENCE [LARGE SCALE GENOMIC DNA]</scope>
    <source>
        <strain evidence="7">K</strain>
    </source>
</reference>
<dbReference type="GO" id="GO:0005634">
    <property type="term" value="C:nucleus"/>
    <property type="evidence" value="ECO:0007669"/>
    <property type="project" value="TreeGrafter"/>
</dbReference>
<protein>
    <submittedName>
        <fullName evidence="7">TKL family protein kinase</fullName>
    </submittedName>
</protein>
<evidence type="ECO:0000313" key="7">
    <source>
        <dbReference type="EMBL" id="OHT10073.1"/>
    </source>
</evidence>
<dbReference type="Gene3D" id="1.10.510.10">
    <property type="entry name" value="Transferase(Phosphotransferase) domain 1"/>
    <property type="match status" value="1"/>
</dbReference>
<dbReference type="InterPro" id="IPR011009">
    <property type="entry name" value="Kinase-like_dom_sf"/>
</dbReference>
<feature type="domain" description="Protein kinase" evidence="6">
    <location>
        <begin position="116"/>
        <end position="393"/>
    </location>
</feature>